<organism evidence="1 2">
    <name type="scientific">Terrisporobacter petrolearius</name>
    <dbReference type="NCBI Taxonomy" id="1460447"/>
    <lineage>
        <taxon>Bacteria</taxon>
        <taxon>Bacillati</taxon>
        <taxon>Bacillota</taxon>
        <taxon>Clostridia</taxon>
        <taxon>Peptostreptococcales</taxon>
        <taxon>Peptostreptococcaceae</taxon>
        <taxon>Terrisporobacter</taxon>
    </lineage>
</organism>
<dbReference type="RefSeq" id="WP_276628080.1">
    <property type="nucleotide sequence ID" value="NZ_CP154622.1"/>
</dbReference>
<evidence type="ECO:0000313" key="2">
    <source>
        <dbReference type="Proteomes" id="UP001477947"/>
    </source>
</evidence>
<gene>
    <name evidence="1" type="ORF">TPELB_34890</name>
</gene>
<name>A0ABZ3FH65_9FIRM</name>
<protein>
    <submittedName>
        <fullName evidence="1">Uncharacterized protein</fullName>
    </submittedName>
</protein>
<sequence length="118" mass="14178">MKNSINKLILFFIYKFSECGKYRLYKDGDNLLFENKHLVIKGIERKQEDKLYDFSVDIKDFYTPNINIKFDYENQKIVSVGIDEDENDNEPKNHVAYKLIDLCKHDLCIKFKFMIDHN</sequence>
<dbReference type="EMBL" id="CP154622">
    <property type="protein sequence ID" value="XAM43170.1"/>
    <property type="molecule type" value="Genomic_DNA"/>
</dbReference>
<reference evidence="1 2" key="1">
    <citation type="submission" date="2024-04" db="EMBL/GenBank/DDBJ databases">
        <title>Isolation and characterization of novel acetogenic strains of the genera Terrisporobacter and Acetoanaerobium.</title>
        <authorList>
            <person name="Boeer T."/>
            <person name="Schueler M.A."/>
            <person name="Lueschen A."/>
            <person name="Eysell L."/>
            <person name="Droege J."/>
            <person name="Heinemann M."/>
            <person name="Engelhardt L."/>
            <person name="Basen M."/>
            <person name="Daniel R."/>
        </authorList>
    </citation>
    <scope>NUCLEOTIDE SEQUENCE [LARGE SCALE GENOMIC DNA]</scope>
    <source>
        <strain evidence="1 2">ELB</strain>
    </source>
</reference>
<dbReference type="Proteomes" id="UP001477947">
    <property type="component" value="Chromosome"/>
</dbReference>
<accession>A0ABZ3FH65</accession>
<proteinExistence type="predicted"/>
<evidence type="ECO:0000313" key="1">
    <source>
        <dbReference type="EMBL" id="XAM43170.1"/>
    </source>
</evidence>
<keyword evidence="2" id="KW-1185">Reference proteome</keyword>